<comment type="similarity">
    <text evidence="1">Belongs to the LysR transcriptional regulatory family.</text>
</comment>
<dbReference type="PANTHER" id="PTHR30419">
    <property type="entry name" value="HTH-TYPE TRANSCRIPTIONAL REGULATOR YBHD"/>
    <property type="match status" value="1"/>
</dbReference>
<dbReference type="Gene3D" id="1.10.10.10">
    <property type="entry name" value="Winged helix-like DNA-binding domain superfamily/Winged helix DNA-binding domain"/>
    <property type="match status" value="1"/>
</dbReference>
<accession>A0A840UWB7</accession>
<dbReference type="PRINTS" id="PR00039">
    <property type="entry name" value="HTHLYSR"/>
</dbReference>
<dbReference type="SUPFAM" id="SSF46785">
    <property type="entry name" value="Winged helix' DNA-binding domain"/>
    <property type="match status" value="1"/>
</dbReference>
<evidence type="ECO:0000256" key="4">
    <source>
        <dbReference type="ARBA" id="ARBA00023163"/>
    </source>
</evidence>
<dbReference type="GO" id="GO:0003700">
    <property type="term" value="F:DNA-binding transcription factor activity"/>
    <property type="evidence" value="ECO:0007669"/>
    <property type="project" value="InterPro"/>
</dbReference>
<evidence type="ECO:0000256" key="3">
    <source>
        <dbReference type="ARBA" id="ARBA00023125"/>
    </source>
</evidence>
<dbReference type="InterPro" id="IPR036388">
    <property type="entry name" value="WH-like_DNA-bd_sf"/>
</dbReference>
<keyword evidence="3 6" id="KW-0238">DNA-binding</keyword>
<dbReference type="Proteomes" id="UP000559117">
    <property type="component" value="Unassembled WGS sequence"/>
</dbReference>
<keyword evidence="4" id="KW-0804">Transcription</keyword>
<protein>
    <submittedName>
        <fullName evidence="6">DNA-binding transcriptional LysR family regulator</fullName>
    </submittedName>
</protein>
<proteinExistence type="inferred from homology"/>
<feature type="domain" description="HTH lysR-type" evidence="5">
    <location>
        <begin position="1"/>
        <end position="58"/>
    </location>
</feature>
<dbReference type="InterPro" id="IPR050950">
    <property type="entry name" value="HTH-type_LysR_regulators"/>
</dbReference>
<comment type="caution">
    <text evidence="6">The sequence shown here is derived from an EMBL/GenBank/DDBJ whole genome shotgun (WGS) entry which is preliminary data.</text>
</comment>
<reference evidence="6 7" key="1">
    <citation type="submission" date="2020-08" db="EMBL/GenBank/DDBJ databases">
        <title>Genomic Encyclopedia of Type Strains, Phase IV (KMG-IV): sequencing the most valuable type-strain genomes for metagenomic binning, comparative biology and taxonomic classification.</title>
        <authorList>
            <person name="Goeker M."/>
        </authorList>
    </citation>
    <scope>NUCLEOTIDE SEQUENCE [LARGE SCALE GENOMIC DNA]</scope>
    <source>
        <strain evidence="6 7">DSM 24661</strain>
    </source>
</reference>
<evidence type="ECO:0000259" key="5">
    <source>
        <dbReference type="PROSITE" id="PS50931"/>
    </source>
</evidence>
<gene>
    <name evidence="6" type="ORF">HNR32_002291</name>
</gene>
<dbReference type="PROSITE" id="PS50931">
    <property type="entry name" value="HTH_LYSR"/>
    <property type="match status" value="1"/>
</dbReference>
<name>A0A840UWB7_9FIRM</name>
<keyword evidence="7" id="KW-1185">Reference proteome</keyword>
<dbReference type="Gene3D" id="3.40.190.290">
    <property type="match status" value="1"/>
</dbReference>
<dbReference type="InterPro" id="IPR005119">
    <property type="entry name" value="LysR_subst-bd"/>
</dbReference>
<evidence type="ECO:0000256" key="2">
    <source>
        <dbReference type="ARBA" id="ARBA00023015"/>
    </source>
</evidence>
<dbReference type="CDD" id="cd05466">
    <property type="entry name" value="PBP2_LTTR_substrate"/>
    <property type="match status" value="1"/>
</dbReference>
<sequence>MDIRQLKYFLTITEEGQITAAAKKLKMAQPPLSQQMKLLENELGITLFERGPRQIQVTDAGKILANRARQILELSDSTVKEIDDFKRGCKGTLTIGTVSSSGNILLNKGIEKFHKEYSDINFEIHEGNTYALIDLLTKGIIEVGIVRTPFNNKRFNCSYAKQEPMVAAMTATYDWDVAKKEITVDELKNRPLIIYRRFNKLIYEVCESYSFKPTVYCKNDDARTTILWANAGHGIAIVPYSAITLAAHNNLHVKIIKEEKLSTRITLIWMKNRYLSLLAKNFIDYFNIQ</sequence>
<dbReference type="Pfam" id="PF03466">
    <property type="entry name" value="LysR_substrate"/>
    <property type="match status" value="1"/>
</dbReference>
<dbReference type="GO" id="GO:0003677">
    <property type="term" value="F:DNA binding"/>
    <property type="evidence" value="ECO:0007669"/>
    <property type="project" value="UniProtKB-KW"/>
</dbReference>
<dbReference type="AlphaFoldDB" id="A0A840UWB7"/>
<evidence type="ECO:0000313" key="7">
    <source>
        <dbReference type="Proteomes" id="UP000559117"/>
    </source>
</evidence>
<dbReference type="EMBL" id="JACHFH010000034">
    <property type="protein sequence ID" value="MBB5337134.1"/>
    <property type="molecule type" value="Genomic_DNA"/>
</dbReference>
<dbReference type="GO" id="GO:0005829">
    <property type="term" value="C:cytosol"/>
    <property type="evidence" value="ECO:0007669"/>
    <property type="project" value="TreeGrafter"/>
</dbReference>
<evidence type="ECO:0000256" key="1">
    <source>
        <dbReference type="ARBA" id="ARBA00009437"/>
    </source>
</evidence>
<dbReference type="RefSeq" id="WP_183862698.1">
    <property type="nucleotide sequence ID" value="NZ_JACHFH010000034.1"/>
</dbReference>
<evidence type="ECO:0000313" key="6">
    <source>
        <dbReference type="EMBL" id="MBB5337134.1"/>
    </source>
</evidence>
<dbReference type="InterPro" id="IPR000847">
    <property type="entry name" value="LysR_HTH_N"/>
</dbReference>
<keyword evidence="2" id="KW-0805">Transcription regulation</keyword>
<dbReference type="PANTHER" id="PTHR30419:SF28">
    <property type="entry name" value="HTH-TYPE TRANSCRIPTIONAL REGULATOR BSDA"/>
    <property type="match status" value="1"/>
</dbReference>
<dbReference type="InterPro" id="IPR036390">
    <property type="entry name" value="WH_DNA-bd_sf"/>
</dbReference>
<dbReference type="SUPFAM" id="SSF53850">
    <property type="entry name" value="Periplasmic binding protein-like II"/>
    <property type="match status" value="1"/>
</dbReference>
<dbReference type="FunFam" id="1.10.10.10:FF:000001">
    <property type="entry name" value="LysR family transcriptional regulator"/>
    <property type="match status" value="1"/>
</dbReference>
<dbReference type="Pfam" id="PF00126">
    <property type="entry name" value="HTH_1"/>
    <property type="match status" value="1"/>
</dbReference>
<organism evidence="6 7">
    <name type="scientific">Pectinatus brassicae</name>
    <dbReference type="NCBI Taxonomy" id="862415"/>
    <lineage>
        <taxon>Bacteria</taxon>
        <taxon>Bacillati</taxon>
        <taxon>Bacillota</taxon>
        <taxon>Negativicutes</taxon>
        <taxon>Selenomonadales</taxon>
        <taxon>Selenomonadaceae</taxon>
        <taxon>Pectinatus</taxon>
    </lineage>
</organism>